<evidence type="ECO:0000259" key="6">
    <source>
        <dbReference type="Pfam" id="PF07980"/>
    </source>
</evidence>
<comment type="similarity">
    <text evidence="2">Belongs to the SusD family.</text>
</comment>
<feature type="domain" description="SusD-like N-terminal" evidence="7">
    <location>
        <begin position="22"/>
        <end position="214"/>
    </location>
</feature>
<dbReference type="Pfam" id="PF14322">
    <property type="entry name" value="SusD-like_3"/>
    <property type="match status" value="1"/>
</dbReference>
<dbReference type="SUPFAM" id="SSF48452">
    <property type="entry name" value="TPR-like"/>
    <property type="match status" value="1"/>
</dbReference>
<dbReference type="Gene3D" id="1.25.40.390">
    <property type="match status" value="1"/>
</dbReference>
<dbReference type="Pfam" id="PF07980">
    <property type="entry name" value="SusD_RagB"/>
    <property type="match status" value="1"/>
</dbReference>
<evidence type="ECO:0000256" key="5">
    <source>
        <dbReference type="ARBA" id="ARBA00023237"/>
    </source>
</evidence>
<evidence type="ECO:0000256" key="1">
    <source>
        <dbReference type="ARBA" id="ARBA00004442"/>
    </source>
</evidence>
<dbReference type="RefSeq" id="WP_369329012.1">
    <property type="nucleotide sequence ID" value="NZ_JAULBC010000002.1"/>
</dbReference>
<feature type="domain" description="RagB/SusD" evidence="6">
    <location>
        <begin position="290"/>
        <end position="637"/>
    </location>
</feature>
<proteinExistence type="inferred from homology"/>
<evidence type="ECO:0000256" key="2">
    <source>
        <dbReference type="ARBA" id="ARBA00006275"/>
    </source>
</evidence>
<protein>
    <submittedName>
        <fullName evidence="8">RagB/SusD family nutrient uptake outer membrane protein</fullName>
    </submittedName>
</protein>
<dbReference type="InterPro" id="IPR012944">
    <property type="entry name" value="SusD_RagB_dom"/>
</dbReference>
<keyword evidence="5" id="KW-0998">Cell outer membrane</keyword>
<accession>A0ABV3ZCL4</accession>
<keyword evidence="9" id="KW-1185">Reference proteome</keyword>
<dbReference type="PROSITE" id="PS51257">
    <property type="entry name" value="PROKAR_LIPOPROTEIN"/>
    <property type="match status" value="1"/>
</dbReference>
<reference evidence="8 9" key="1">
    <citation type="submission" date="2023-07" db="EMBL/GenBank/DDBJ databases">
        <authorList>
            <person name="Lian W.-H."/>
        </authorList>
    </citation>
    <scope>NUCLEOTIDE SEQUENCE [LARGE SCALE GENOMIC DNA]</scope>
    <source>
        <strain evidence="8 9">SYSU DXS3180</strain>
    </source>
</reference>
<dbReference type="Proteomes" id="UP001560573">
    <property type="component" value="Unassembled WGS sequence"/>
</dbReference>
<dbReference type="InterPro" id="IPR033985">
    <property type="entry name" value="SusD-like_N"/>
</dbReference>
<keyword evidence="4" id="KW-0472">Membrane</keyword>
<gene>
    <name evidence="8" type="ORF">QTN47_08900</name>
</gene>
<name>A0ABV3ZCL4_9BACT</name>
<evidence type="ECO:0000313" key="9">
    <source>
        <dbReference type="Proteomes" id="UP001560573"/>
    </source>
</evidence>
<sequence>MKKYIVIAFLSVAAIGCVKDKDFLDVKPNAVLSDEQIWEHSDMVLSLLSDLYGRLPDQWSTNSTIEYCNFDEAYPSTWNDGWRTDQYDYPFDWFRMWDYGFIREINLFIQKCQKADKLSADDRKAYLAEGRFLRAFEYFEHVKRMGGVPLILEPLTYDFSGDPTYLQYPRATEKQMYDFVISEMDTIKTMLPDDPGVKSRATKWLALAMKSRAALYAASIAKYGSSVTPTEKTAGGEVGISASEALAYYKIALDAAKEIINGGRYSLYSKSSNLSDNFANIFLDKSNNSEVIFAKDYKLKFSTVGFTIENQPFSGSEDGSNGGQLNPSLNLALQFEKLDNTFEAFAAKDKNGKYIYYDKVGDIFNGRDARLAGTFLLPGSSFKGRPVEIWGGLLVDTGSGPKLIQGYRDARSVTLRGQSVQVCGKDGPVYEEAATAQTGFLVRKYLDPTVGSGQLGTRSEVWWVRYRYAEVLLTAAEASFELGDNATAAIYLNQVRGRAGLTTPLTASDVTFDRIVHERKVEFAFEGHEVYDYKRWRLAHRIFNGRNTYNDYKSYPQGDGSNPLDNLGKVASTPNTMIFGFCPYKVYSPGTPNDGKWAFDVLKLSKVKQGHNFRIGNYYSSVADDVMSNNPKIVRNPNQ</sequence>
<dbReference type="InterPro" id="IPR011990">
    <property type="entry name" value="TPR-like_helical_dom_sf"/>
</dbReference>
<comment type="caution">
    <text evidence="8">The sequence shown here is derived from an EMBL/GenBank/DDBJ whole genome shotgun (WGS) entry which is preliminary data.</text>
</comment>
<evidence type="ECO:0000256" key="4">
    <source>
        <dbReference type="ARBA" id="ARBA00023136"/>
    </source>
</evidence>
<evidence type="ECO:0000259" key="7">
    <source>
        <dbReference type="Pfam" id="PF14322"/>
    </source>
</evidence>
<evidence type="ECO:0000256" key="3">
    <source>
        <dbReference type="ARBA" id="ARBA00022729"/>
    </source>
</evidence>
<comment type="subcellular location">
    <subcellularLocation>
        <location evidence="1">Cell outer membrane</location>
    </subcellularLocation>
</comment>
<dbReference type="EMBL" id="JAULBC010000002">
    <property type="protein sequence ID" value="MEX6687607.1"/>
    <property type="molecule type" value="Genomic_DNA"/>
</dbReference>
<keyword evidence="3" id="KW-0732">Signal</keyword>
<evidence type="ECO:0000313" key="8">
    <source>
        <dbReference type="EMBL" id="MEX6687607.1"/>
    </source>
</evidence>
<organism evidence="8 9">
    <name type="scientific">Danxiaibacter flavus</name>
    <dbReference type="NCBI Taxonomy" id="3049108"/>
    <lineage>
        <taxon>Bacteria</taxon>
        <taxon>Pseudomonadati</taxon>
        <taxon>Bacteroidota</taxon>
        <taxon>Chitinophagia</taxon>
        <taxon>Chitinophagales</taxon>
        <taxon>Chitinophagaceae</taxon>
        <taxon>Danxiaibacter</taxon>
    </lineage>
</organism>